<dbReference type="GO" id="GO:0005829">
    <property type="term" value="C:cytosol"/>
    <property type="evidence" value="ECO:0007669"/>
    <property type="project" value="TreeGrafter"/>
</dbReference>
<dbReference type="NCBIfam" id="TIGR03421">
    <property type="entry name" value="FeS_CyaY"/>
    <property type="match status" value="1"/>
</dbReference>
<reference evidence="6 8" key="2">
    <citation type="submission" date="2016-11" db="EMBL/GenBank/DDBJ databases">
        <authorList>
            <person name="Jaros S."/>
            <person name="Januszkiewicz K."/>
            <person name="Wedrychowicz H."/>
        </authorList>
    </citation>
    <scope>NUCLEOTIDE SEQUENCE [LARGE SCALE GENOMIC DNA]</scope>
    <source>
        <strain evidence="6">NVI 5450</strain>
    </source>
</reference>
<dbReference type="Gene3D" id="3.30.920.10">
    <property type="entry name" value="Frataxin/CyaY"/>
    <property type="match status" value="1"/>
</dbReference>
<comment type="similarity">
    <text evidence="1 4">Belongs to the frataxin family.</text>
</comment>
<dbReference type="EMBL" id="FPLJ01000059">
    <property type="protein sequence ID" value="SGY93740.1"/>
    <property type="molecule type" value="Genomic_DNA"/>
</dbReference>
<keyword evidence="7" id="KW-1185">Reference proteome</keyword>
<evidence type="ECO:0000313" key="6">
    <source>
        <dbReference type="EMBL" id="SGZ04949.1"/>
    </source>
</evidence>
<dbReference type="RefSeq" id="WP_045108554.1">
    <property type="nucleotide sequence ID" value="NZ_CAWQZC010000103.1"/>
</dbReference>
<dbReference type="GO" id="GO:0008198">
    <property type="term" value="F:ferrous iron binding"/>
    <property type="evidence" value="ECO:0007669"/>
    <property type="project" value="TreeGrafter"/>
</dbReference>
<dbReference type="Pfam" id="PF01491">
    <property type="entry name" value="Frataxin_Cyay"/>
    <property type="match status" value="1"/>
</dbReference>
<dbReference type="STRING" id="80854.MVIS_0052"/>
<evidence type="ECO:0000313" key="7">
    <source>
        <dbReference type="Proteomes" id="UP000182660"/>
    </source>
</evidence>
<comment type="function">
    <text evidence="4">Involved in iron-sulfur (Fe-S) cluster assembly. May act as a regulator of Fe-S biogenesis.</text>
</comment>
<reference evidence="5 7" key="1">
    <citation type="submission" date="2016-11" db="EMBL/GenBank/DDBJ databases">
        <authorList>
            <person name="Klemetsen T."/>
        </authorList>
    </citation>
    <scope>NUCLEOTIDE SEQUENCE [LARGE SCALE GENOMIC DNA]</scope>
    <source>
        <strain evidence="5">MT 2528</strain>
    </source>
</reference>
<dbReference type="KEGG" id="mvs:MVIS_0052"/>
<keyword evidence="3 4" id="KW-0408">Iron</keyword>
<evidence type="ECO:0000313" key="8">
    <source>
        <dbReference type="Proteomes" id="UP000183794"/>
    </source>
</evidence>
<protein>
    <recommendedName>
        <fullName evidence="4">Iron-sulfur cluster assembly protein CyaY</fullName>
    </recommendedName>
</protein>
<evidence type="ECO:0000256" key="1">
    <source>
        <dbReference type="ARBA" id="ARBA00008183"/>
    </source>
</evidence>
<evidence type="ECO:0000256" key="2">
    <source>
        <dbReference type="ARBA" id="ARBA00022723"/>
    </source>
</evidence>
<evidence type="ECO:0000256" key="4">
    <source>
        <dbReference type="HAMAP-Rule" id="MF_00142"/>
    </source>
</evidence>
<dbReference type="EMBL" id="FPLD01000073">
    <property type="protein sequence ID" value="SGZ04949.1"/>
    <property type="molecule type" value="Genomic_DNA"/>
</dbReference>
<dbReference type="GeneID" id="61296473"/>
<dbReference type="InterPro" id="IPR002908">
    <property type="entry name" value="Frataxin/CyaY"/>
</dbReference>
<dbReference type="Proteomes" id="UP000182660">
    <property type="component" value="Unassembled WGS sequence"/>
</dbReference>
<dbReference type="PATRIC" id="fig|80854.5.peg.52"/>
<dbReference type="HAMAP" id="MF_00142">
    <property type="entry name" value="CyaY"/>
    <property type="match status" value="1"/>
</dbReference>
<dbReference type="PROSITE" id="PS50810">
    <property type="entry name" value="FRATAXIN_2"/>
    <property type="match status" value="1"/>
</dbReference>
<dbReference type="Proteomes" id="UP000183794">
    <property type="component" value="Unassembled WGS sequence"/>
</dbReference>
<gene>
    <name evidence="4" type="primary">cyaY</name>
    <name evidence="5" type="ORF">MT2528_2633</name>
    <name evidence="6" type="ORF">NVI5450_2846</name>
</gene>
<dbReference type="HOGENOM" id="CLU_080880_3_0_6"/>
<dbReference type="InterPro" id="IPR047584">
    <property type="entry name" value="CyaY"/>
</dbReference>
<dbReference type="PANTHER" id="PTHR16821">
    <property type="entry name" value="FRATAXIN"/>
    <property type="match status" value="1"/>
</dbReference>
<organism evidence="6 8">
    <name type="scientific">Moritella viscosa</name>
    <dbReference type="NCBI Taxonomy" id="80854"/>
    <lineage>
        <taxon>Bacteria</taxon>
        <taxon>Pseudomonadati</taxon>
        <taxon>Pseudomonadota</taxon>
        <taxon>Gammaproteobacteria</taxon>
        <taxon>Alteromonadales</taxon>
        <taxon>Moritellaceae</taxon>
        <taxon>Moritella</taxon>
    </lineage>
</organism>
<proteinExistence type="inferred from homology"/>
<dbReference type="OrthoDB" id="285675at2"/>
<dbReference type="AlphaFoldDB" id="A0A090IEG6"/>
<evidence type="ECO:0000256" key="3">
    <source>
        <dbReference type="ARBA" id="ARBA00023004"/>
    </source>
</evidence>
<name>A0A090IEG6_9GAMM</name>
<accession>A0A090IEG6</accession>
<dbReference type="InterPro" id="IPR036524">
    <property type="entry name" value="Frataxin/CyaY_sf"/>
</dbReference>
<dbReference type="SMART" id="SM01219">
    <property type="entry name" value="Frataxin_Cyay"/>
    <property type="match status" value="1"/>
</dbReference>
<dbReference type="GO" id="GO:0008199">
    <property type="term" value="F:ferric iron binding"/>
    <property type="evidence" value="ECO:0007669"/>
    <property type="project" value="InterPro"/>
</dbReference>
<dbReference type="PANTHER" id="PTHR16821:SF2">
    <property type="entry name" value="FRATAXIN, MITOCHONDRIAL"/>
    <property type="match status" value="1"/>
</dbReference>
<evidence type="ECO:0000313" key="5">
    <source>
        <dbReference type="EMBL" id="SGY93740.1"/>
    </source>
</evidence>
<sequence>MTDSEFHQQVDELLISFEEIIDNSDVELDYENSNSILTLYCRDGSQIIMNKQAPLHQLWVATKANGHHFAFINDAWIDNRTQQELSQVLTEAVKNQGGENVSF</sequence>
<dbReference type="GO" id="GO:0016226">
    <property type="term" value="P:iron-sulfur cluster assembly"/>
    <property type="evidence" value="ECO:0007669"/>
    <property type="project" value="UniProtKB-UniRule"/>
</dbReference>
<dbReference type="SUPFAM" id="SSF55387">
    <property type="entry name" value="Frataxin/Nqo15-like"/>
    <property type="match status" value="1"/>
</dbReference>
<keyword evidence="2 4" id="KW-0479">Metal-binding</keyword>